<evidence type="ECO:0000313" key="7">
    <source>
        <dbReference type="Proteomes" id="UP000677228"/>
    </source>
</evidence>
<comment type="caution">
    <text evidence="5">The sequence shown here is derived from an EMBL/GenBank/DDBJ whole genome shotgun (WGS) entry which is preliminary data.</text>
</comment>
<reference evidence="5" key="1">
    <citation type="submission" date="2021-02" db="EMBL/GenBank/DDBJ databases">
        <authorList>
            <person name="Nowell W R."/>
        </authorList>
    </citation>
    <scope>NUCLEOTIDE SEQUENCE</scope>
</reference>
<evidence type="ECO:0000256" key="2">
    <source>
        <dbReference type="ARBA" id="ARBA00023136"/>
    </source>
</evidence>
<dbReference type="EMBL" id="CAJNOK010060384">
    <property type="protein sequence ID" value="CAF1635421.1"/>
    <property type="molecule type" value="Genomic_DNA"/>
</dbReference>
<feature type="domain" description="PDZ" evidence="4">
    <location>
        <begin position="22"/>
        <end position="104"/>
    </location>
</feature>
<dbReference type="GO" id="GO:0030054">
    <property type="term" value="C:cell junction"/>
    <property type="evidence" value="ECO:0007669"/>
    <property type="project" value="TreeGrafter"/>
</dbReference>
<dbReference type="SUPFAM" id="SSF50156">
    <property type="entry name" value="PDZ domain-like"/>
    <property type="match status" value="1"/>
</dbReference>
<dbReference type="Gene3D" id="2.30.42.10">
    <property type="match status" value="1"/>
</dbReference>
<dbReference type="InterPro" id="IPR001478">
    <property type="entry name" value="PDZ"/>
</dbReference>
<dbReference type="InterPro" id="IPR036034">
    <property type="entry name" value="PDZ_sf"/>
</dbReference>
<gene>
    <name evidence="5" type="ORF">OVA965_LOCUS43969</name>
    <name evidence="6" type="ORF">TMI583_LOCUS46471</name>
</gene>
<dbReference type="GO" id="GO:0098609">
    <property type="term" value="P:cell-cell adhesion"/>
    <property type="evidence" value="ECO:0007669"/>
    <property type="project" value="TreeGrafter"/>
</dbReference>
<dbReference type="Proteomes" id="UP000682733">
    <property type="component" value="Unassembled WGS sequence"/>
</dbReference>
<evidence type="ECO:0000259" key="4">
    <source>
        <dbReference type="PROSITE" id="PS50106"/>
    </source>
</evidence>
<dbReference type="GO" id="GO:0016323">
    <property type="term" value="C:basolateral plasma membrane"/>
    <property type="evidence" value="ECO:0007669"/>
    <property type="project" value="TreeGrafter"/>
</dbReference>
<dbReference type="AlphaFoldDB" id="A0A8S2G6G2"/>
<dbReference type="GO" id="GO:0045197">
    <property type="term" value="P:establishment or maintenance of epithelial cell apical/basal polarity"/>
    <property type="evidence" value="ECO:0007669"/>
    <property type="project" value="TreeGrafter"/>
</dbReference>
<dbReference type="GO" id="GO:0097120">
    <property type="term" value="P:receptor localization to synapse"/>
    <property type="evidence" value="ECO:0007669"/>
    <property type="project" value="TreeGrafter"/>
</dbReference>
<sequence length="110" mass="12246">MNGQGHHEPQMNEDKDYESERRVVLHRGPYGFGYDIVGGRGTDEGIFISYIHAGGPADKSASLQRGDRIMSVNQIDLRRALHEDAVNVIKGCGDTADMIVSYRPNDKTRN</sequence>
<accession>A0A8S2G6G2</accession>
<dbReference type="EMBL" id="CAJOBA010086536">
    <property type="protein sequence ID" value="CAF4465964.1"/>
    <property type="molecule type" value="Genomic_DNA"/>
</dbReference>
<keyword evidence="2" id="KW-0472">Membrane</keyword>
<organism evidence="5 7">
    <name type="scientific">Didymodactylos carnosus</name>
    <dbReference type="NCBI Taxonomy" id="1234261"/>
    <lineage>
        <taxon>Eukaryota</taxon>
        <taxon>Metazoa</taxon>
        <taxon>Spiralia</taxon>
        <taxon>Gnathifera</taxon>
        <taxon>Rotifera</taxon>
        <taxon>Eurotatoria</taxon>
        <taxon>Bdelloidea</taxon>
        <taxon>Philodinida</taxon>
        <taxon>Philodinidae</taxon>
        <taxon>Didymodactylos</taxon>
    </lineage>
</organism>
<dbReference type="PANTHER" id="PTHR23119:SF51">
    <property type="entry name" value="DISKS LARGE 1 TUMOR SUPPRESSOR PROTEIN"/>
    <property type="match status" value="1"/>
</dbReference>
<feature type="region of interest" description="Disordered" evidence="3">
    <location>
        <begin position="1"/>
        <end position="20"/>
    </location>
</feature>
<protein>
    <recommendedName>
        <fullName evidence="4">PDZ domain-containing protein</fullName>
    </recommendedName>
</protein>
<dbReference type="Pfam" id="PF00595">
    <property type="entry name" value="PDZ"/>
    <property type="match status" value="1"/>
</dbReference>
<dbReference type="PANTHER" id="PTHR23119">
    <property type="entry name" value="DISCS LARGE"/>
    <property type="match status" value="1"/>
</dbReference>
<dbReference type="PROSITE" id="PS50106">
    <property type="entry name" value="PDZ"/>
    <property type="match status" value="1"/>
</dbReference>
<evidence type="ECO:0000256" key="3">
    <source>
        <dbReference type="SAM" id="MobiDB-lite"/>
    </source>
</evidence>
<dbReference type="GO" id="GO:0019901">
    <property type="term" value="F:protein kinase binding"/>
    <property type="evidence" value="ECO:0007669"/>
    <property type="project" value="TreeGrafter"/>
</dbReference>
<evidence type="ECO:0000313" key="5">
    <source>
        <dbReference type="EMBL" id="CAF1635421.1"/>
    </source>
</evidence>
<dbReference type="InterPro" id="IPR050614">
    <property type="entry name" value="Synaptic_Scaffolding_LAP-MAGUK"/>
</dbReference>
<dbReference type="SMART" id="SM00228">
    <property type="entry name" value="PDZ"/>
    <property type="match status" value="1"/>
</dbReference>
<dbReference type="GO" id="GO:0043113">
    <property type="term" value="P:receptor clustering"/>
    <property type="evidence" value="ECO:0007669"/>
    <property type="project" value="TreeGrafter"/>
</dbReference>
<proteinExistence type="predicted"/>
<dbReference type="Proteomes" id="UP000677228">
    <property type="component" value="Unassembled WGS sequence"/>
</dbReference>
<evidence type="ECO:0000256" key="1">
    <source>
        <dbReference type="ARBA" id="ARBA00004370"/>
    </source>
</evidence>
<evidence type="ECO:0000313" key="6">
    <source>
        <dbReference type="EMBL" id="CAF4465964.1"/>
    </source>
</evidence>
<comment type="subcellular location">
    <subcellularLocation>
        <location evidence="1">Membrane</location>
    </subcellularLocation>
</comment>
<name>A0A8S2G6G2_9BILA</name>